<protein>
    <recommendedName>
        <fullName evidence="3">N-acetyltransferase domain-containing protein</fullName>
    </recommendedName>
</protein>
<keyword evidence="2" id="KW-1185">Reference proteome</keyword>
<gene>
    <name evidence="1" type="ORF">EJ02DRAFT_398732</name>
</gene>
<sequence>MLSCPSVDGVRLATPEDLYRISIVAAAAFFWSPTFRFQRPHYKDFPSDTIASYFYDYEKAIKDPASVVFVAEDVVEENEADNVYEELRYAYTSQTPGIKGLVGVCSVLLKPGSCYIGCFQPGDGLVHSAQHGISDLKRDHSTEALDIYTTITTPSKLKHLQGIMRLSTLAVAPAYWRRGHASKLVRFCSQLADMDSAVLGVSATPLGTTVVCKAGFQERAHIRYTRPKQQKRRYAANTADIELWIGLRLPGSTPFSCSVASPLESPTCHMQPQP</sequence>
<organism evidence="1 2">
    <name type="scientific">Clathrospora elynae</name>
    <dbReference type="NCBI Taxonomy" id="706981"/>
    <lineage>
        <taxon>Eukaryota</taxon>
        <taxon>Fungi</taxon>
        <taxon>Dikarya</taxon>
        <taxon>Ascomycota</taxon>
        <taxon>Pezizomycotina</taxon>
        <taxon>Dothideomycetes</taxon>
        <taxon>Pleosporomycetidae</taxon>
        <taxon>Pleosporales</taxon>
        <taxon>Diademaceae</taxon>
        <taxon>Clathrospora</taxon>
    </lineage>
</organism>
<name>A0A6A5T0E8_9PLEO</name>
<evidence type="ECO:0000313" key="1">
    <source>
        <dbReference type="EMBL" id="KAF1944186.1"/>
    </source>
</evidence>
<evidence type="ECO:0008006" key="3">
    <source>
        <dbReference type="Google" id="ProtNLM"/>
    </source>
</evidence>
<accession>A0A6A5T0E8</accession>
<dbReference type="EMBL" id="ML976018">
    <property type="protein sequence ID" value="KAF1944186.1"/>
    <property type="molecule type" value="Genomic_DNA"/>
</dbReference>
<dbReference type="SUPFAM" id="SSF55729">
    <property type="entry name" value="Acyl-CoA N-acyltransferases (Nat)"/>
    <property type="match status" value="1"/>
</dbReference>
<dbReference type="Gene3D" id="3.40.630.30">
    <property type="match status" value="1"/>
</dbReference>
<reference evidence="1" key="1">
    <citation type="journal article" date="2020" name="Stud. Mycol.">
        <title>101 Dothideomycetes genomes: a test case for predicting lifestyles and emergence of pathogens.</title>
        <authorList>
            <person name="Haridas S."/>
            <person name="Albert R."/>
            <person name="Binder M."/>
            <person name="Bloem J."/>
            <person name="Labutti K."/>
            <person name="Salamov A."/>
            <person name="Andreopoulos B."/>
            <person name="Baker S."/>
            <person name="Barry K."/>
            <person name="Bills G."/>
            <person name="Bluhm B."/>
            <person name="Cannon C."/>
            <person name="Castanera R."/>
            <person name="Culley D."/>
            <person name="Daum C."/>
            <person name="Ezra D."/>
            <person name="Gonzalez J."/>
            <person name="Henrissat B."/>
            <person name="Kuo A."/>
            <person name="Liang C."/>
            <person name="Lipzen A."/>
            <person name="Lutzoni F."/>
            <person name="Magnuson J."/>
            <person name="Mondo S."/>
            <person name="Nolan M."/>
            <person name="Ohm R."/>
            <person name="Pangilinan J."/>
            <person name="Park H.-J."/>
            <person name="Ramirez L."/>
            <person name="Alfaro M."/>
            <person name="Sun H."/>
            <person name="Tritt A."/>
            <person name="Yoshinaga Y."/>
            <person name="Zwiers L.-H."/>
            <person name="Turgeon B."/>
            <person name="Goodwin S."/>
            <person name="Spatafora J."/>
            <person name="Crous P."/>
            <person name="Grigoriev I."/>
        </authorList>
    </citation>
    <scope>NUCLEOTIDE SEQUENCE</scope>
    <source>
        <strain evidence="1">CBS 161.51</strain>
    </source>
</reference>
<dbReference type="AlphaFoldDB" id="A0A6A5T0E8"/>
<dbReference type="Proteomes" id="UP000800038">
    <property type="component" value="Unassembled WGS sequence"/>
</dbReference>
<dbReference type="OrthoDB" id="4738875at2759"/>
<dbReference type="CDD" id="cd04301">
    <property type="entry name" value="NAT_SF"/>
    <property type="match status" value="1"/>
</dbReference>
<dbReference type="InterPro" id="IPR016181">
    <property type="entry name" value="Acyl_CoA_acyltransferase"/>
</dbReference>
<evidence type="ECO:0000313" key="2">
    <source>
        <dbReference type="Proteomes" id="UP000800038"/>
    </source>
</evidence>
<proteinExistence type="predicted"/>